<comment type="caution">
    <text evidence="2">The sequence shown here is derived from an EMBL/GenBank/DDBJ whole genome shotgun (WGS) entry which is preliminary data.</text>
</comment>
<name>A0ABU5HUP4_9BACE</name>
<protein>
    <submittedName>
        <fullName evidence="2">FISUMP domain-containing protein</fullName>
    </submittedName>
</protein>
<dbReference type="NCBIfam" id="TIGR02145">
    <property type="entry name" value="Fib_succ_major"/>
    <property type="match status" value="1"/>
</dbReference>
<dbReference type="PROSITE" id="PS51257">
    <property type="entry name" value="PROKAR_LIPOPROTEIN"/>
    <property type="match status" value="1"/>
</dbReference>
<gene>
    <name evidence="2" type="ORF">QHG74_17700</name>
</gene>
<proteinExistence type="predicted"/>
<dbReference type="RefSeq" id="WP_148364009.1">
    <property type="nucleotide sequence ID" value="NZ_JARZAK010000013.1"/>
</dbReference>
<feature type="domain" description="Fibrobacter succinogenes major paralogous" evidence="1">
    <location>
        <begin position="56"/>
        <end position="217"/>
    </location>
</feature>
<dbReference type="Pfam" id="PF09603">
    <property type="entry name" value="Fib_succ_major"/>
    <property type="match status" value="1"/>
</dbReference>
<evidence type="ECO:0000313" key="2">
    <source>
        <dbReference type="EMBL" id="MDY7259547.1"/>
    </source>
</evidence>
<dbReference type="InterPro" id="IPR011871">
    <property type="entry name" value="Fib_succ_major"/>
</dbReference>
<dbReference type="EMBL" id="JARZAK010000013">
    <property type="protein sequence ID" value="MDY7259547.1"/>
    <property type="molecule type" value="Genomic_DNA"/>
</dbReference>
<evidence type="ECO:0000259" key="1">
    <source>
        <dbReference type="Pfam" id="PF09603"/>
    </source>
</evidence>
<organism evidence="2 3">
    <name type="scientific">Bacteroides vicugnae</name>
    <dbReference type="NCBI Taxonomy" id="3037989"/>
    <lineage>
        <taxon>Bacteria</taxon>
        <taxon>Pseudomonadati</taxon>
        <taxon>Bacteroidota</taxon>
        <taxon>Bacteroidia</taxon>
        <taxon>Bacteroidales</taxon>
        <taxon>Bacteroidaceae</taxon>
        <taxon>Bacteroides</taxon>
    </lineage>
</organism>
<evidence type="ECO:0000313" key="3">
    <source>
        <dbReference type="Proteomes" id="UP001292913"/>
    </source>
</evidence>
<accession>A0ABU5HUP4</accession>
<reference evidence="2 3" key="1">
    <citation type="submission" date="2023-04" db="EMBL/GenBank/DDBJ databases">
        <title>Bacteroides pacosi sp. nov., isolated from the fecal material of an alpaca.</title>
        <authorList>
            <person name="Miller S."/>
            <person name="Hendry M."/>
            <person name="King J."/>
            <person name="Sankaranarayanan K."/>
            <person name="Lawson P.A."/>
        </authorList>
    </citation>
    <scope>NUCLEOTIDE SEQUENCE [LARGE SCALE GENOMIC DNA]</scope>
    <source>
        <strain evidence="2 3">A2-P53</strain>
    </source>
</reference>
<dbReference type="Proteomes" id="UP001292913">
    <property type="component" value="Unassembled WGS sequence"/>
</dbReference>
<sequence length="307" mass="34358">MKKYLMFMLAAALFASCSDDEKLPKEDETAGDTNFEEHDGYFVYYGETYKTIKLANGTTWMAEPLRYVPEGYTPSSDPTADSHIWYPYKLIVEDGNTKLTADGAEALTDEASIKKLGYFYDMYIALGSKEVTEENCYEFEGAQGICPEGWHIPTREEFLNLCGLSNAAVGETGNKKNENALFYDASYGGGNMSKYNVAGWNYVLSGVRMQNNFTSAPSYQLSRIYSGNTTEEILAKYANQPALTYIMSSTCYKPIYSTTDPTLLTNIQFFGQMTTFSKTYSEGRVNVSYVSIKSGQQLRCVKDQAIN</sequence>
<keyword evidence="3" id="KW-1185">Reference proteome</keyword>